<evidence type="ECO:0000313" key="1">
    <source>
        <dbReference type="EMBL" id="KAI3824428.1"/>
    </source>
</evidence>
<proteinExistence type="predicted"/>
<gene>
    <name evidence="1" type="ORF">L1987_05887</name>
</gene>
<dbReference type="EMBL" id="CM042019">
    <property type="protein sequence ID" value="KAI3824428.1"/>
    <property type="molecule type" value="Genomic_DNA"/>
</dbReference>
<protein>
    <submittedName>
        <fullName evidence="1">Uncharacterized protein</fullName>
    </submittedName>
</protein>
<accession>A0ACB9JWN0</accession>
<sequence length="94" mass="10348">MMMGQGRYLGSIEDSERTKKKAAEQTVFWVTGCVNCDPELRRWATAGSYSSSSSALMVKLGISRWKDGDESVMGLVGGDMDGEENKMCCRDPNL</sequence>
<dbReference type="Proteomes" id="UP001056120">
    <property type="component" value="Linkage Group LG02"/>
</dbReference>
<evidence type="ECO:0000313" key="2">
    <source>
        <dbReference type="Proteomes" id="UP001056120"/>
    </source>
</evidence>
<organism evidence="1 2">
    <name type="scientific">Smallanthus sonchifolius</name>
    <dbReference type="NCBI Taxonomy" id="185202"/>
    <lineage>
        <taxon>Eukaryota</taxon>
        <taxon>Viridiplantae</taxon>
        <taxon>Streptophyta</taxon>
        <taxon>Embryophyta</taxon>
        <taxon>Tracheophyta</taxon>
        <taxon>Spermatophyta</taxon>
        <taxon>Magnoliopsida</taxon>
        <taxon>eudicotyledons</taxon>
        <taxon>Gunneridae</taxon>
        <taxon>Pentapetalae</taxon>
        <taxon>asterids</taxon>
        <taxon>campanulids</taxon>
        <taxon>Asterales</taxon>
        <taxon>Asteraceae</taxon>
        <taxon>Asteroideae</taxon>
        <taxon>Heliantheae alliance</taxon>
        <taxon>Millerieae</taxon>
        <taxon>Smallanthus</taxon>
    </lineage>
</organism>
<reference evidence="1 2" key="2">
    <citation type="journal article" date="2022" name="Mol. Ecol. Resour.">
        <title>The genomes of chicory, endive, great burdock and yacon provide insights into Asteraceae paleo-polyploidization history and plant inulin production.</title>
        <authorList>
            <person name="Fan W."/>
            <person name="Wang S."/>
            <person name="Wang H."/>
            <person name="Wang A."/>
            <person name="Jiang F."/>
            <person name="Liu H."/>
            <person name="Zhao H."/>
            <person name="Xu D."/>
            <person name="Zhang Y."/>
        </authorList>
    </citation>
    <scope>NUCLEOTIDE SEQUENCE [LARGE SCALE GENOMIC DNA]</scope>
    <source>
        <strain evidence="2">cv. Yunnan</strain>
        <tissue evidence="1">Leaves</tissue>
    </source>
</reference>
<comment type="caution">
    <text evidence="1">The sequence shown here is derived from an EMBL/GenBank/DDBJ whole genome shotgun (WGS) entry which is preliminary data.</text>
</comment>
<name>A0ACB9JWN0_9ASTR</name>
<keyword evidence="2" id="KW-1185">Reference proteome</keyword>
<reference evidence="2" key="1">
    <citation type="journal article" date="2022" name="Mol. Ecol. Resour.">
        <title>The genomes of chicory, endive, great burdock and yacon provide insights into Asteraceae palaeo-polyploidization history and plant inulin production.</title>
        <authorList>
            <person name="Fan W."/>
            <person name="Wang S."/>
            <person name="Wang H."/>
            <person name="Wang A."/>
            <person name="Jiang F."/>
            <person name="Liu H."/>
            <person name="Zhao H."/>
            <person name="Xu D."/>
            <person name="Zhang Y."/>
        </authorList>
    </citation>
    <scope>NUCLEOTIDE SEQUENCE [LARGE SCALE GENOMIC DNA]</scope>
    <source>
        <strain evidence="2">cv. Yunnan</strain>
    </source>
</reference>